<name>A0A7M7MLK0_APIME</name>
<dbReference type="InterPro" id="IPR005062">
    <property type="entry name" value="SAC3/GANP/THP3_conserved"/>
</dbReference>
<dbReference type="GO" id="GO:0005737">
    <property type="term" value="C:cytoplasm"/>
    <property type="evidence" value="ECO:0007669"/>
    <property type="project" value="TreeGrafter"/>
</dbReference>
<keyword evidence="4" id="KW-1185">Reference proteome</keyword>
<evidence type="ECO:0000256" key="1">
    <source>
        <dbReference type="ARBA" id="ARBA00038443"/>
    </source>
</evidence>
<reference evidence="5" key="2">
    <citation type="submission" date="2025-04" db="UniProtKB">
        <authorList>
            <consortium name="RefSeq"/>
        </authorList>
    </citation>
    <scope>IDENTIFICATION</scope>
    <source>
        <strain evidence="5">DH4</strain>
        <tissue evidence="5">Whole body</tissue>
    </source>
</reference>
<evidence type="ECO:0000313" key="4">
    <source>
        <dbReference type="Proteomes" id="UP000005203"/>
    </source>
</evidence>
<dbReference type="GO" id="GO:0003676">
    <property type="term" value="F:nucleic acid binding"/>
    <property type="evidence" value="ECO:0007669"/>
    <property type="project" value="InterPro"/>
</dbReference>
<dbReference type="Pfam" id="PF03399">
    <property type="entry name" value="SAC3_GANP"/>
    <property type="match status" value="1"/>
</dbReference>
<organism evidence="3">
    <name type="scientific">Apis mellifera</name>
    <name type="common">Honeybee</name>
    <dbReference type="NCBI Taxonomy" id="7460"/>
    <lineage>
        <taxon>Eukaryota</taxon>
        <taxon>Metazoa</taxon>
        <taxon>Ecdysozoa</taxon>
        <taxon>Arthropoda</taxon>
        <taxon>Hexapoda</taxon>
        <taxon>Insecta</taxon>
        <taxon>Pterygota</taxon>
        <taxon>Neoptera</taxon>
        <taxon>Endopterygota</taxon>
        <taxon>Hymenoptera</taxon>
        <taxon>Apocrita</taxon>
        <taxon>Aculeata</taxon>
        <taxon>Apoidea</taxon>
        <taxon>Anthophila</taxon>
        <taxon>Apidae</taxon>
        <taxon>Apis</taxon>
    </lineage>
</organism>
<dbReference type="GO" id="GO:0006406">
    <property type="term" value="P:mRNA export from nucleus"/>
    <property type="evidence" value="ECO:0007669"/>
    <property type="project" value="TreeGrafter"/>
</dbReference>
<evidence type="ECO:0000313" key="3">
    <source>
        <dbReference type="EnsemblMetazoa" id="XP_026297808"/>
    </source>
</evidence>
<evidence type="ECO:0000313" key="5">
    <source>
        <dbReference type="RefSeq" id="XP_026297808.1"/>
    </source>
</evidence>
<dbReference type="InterPro" id="IPR045107">
    <property type="entry name" value="SAC3/GANP/THP3"/>
</dbReference>
<dbReference type="Gene3D" id="1.25.40.990">
    <property type="match status" value="1"/>
</dbReference>
<dbReference type="SUPFAM" id="SSF54928">
    <property type="entry name" value="RNA-binding domain, RBD"/>
    <property type="match status" value="1"/>
</dbReference>
<dbReference type="Proteomes" id="UP000005203">
    <property type="component" value="Linkage group LG1"/>
</dbReference>
<accession>A0A7M7MLK0</accession>
<reference evidence="4" key="3">
    <citation type="submission" date="2025-05" db="UniProtKB">
        <authorList>
            <consortium name="RefSeq"/>
        </authorList>
    </citation>
    <scope>NUCLEOTIDE SEQUENCE [LARGE SCALE GENOMIC DNA]</scope>
    <source>
        <strain evidence="4">DH4</strain>
    </source>
</reference>
<dbReference type="EnsemblMetazoa" id="XM_026442023">
    <property type="protein sequence ID" value="XP_026297808"/>
    <property type="gene ID" value="LOC411996"/>
</dbReference>
<dbReference type="PROSITE" id="PS50250">
    <property type="entry name" value="PCI"/>
    <property type="match status" value="1"/>
</dbReference>
<proteinExistence type="inferred from homology"/>
<gene>
    <name evidence="5" type="primary">LOC411996</name>
</gene>
<comment type="similarity">
    <text evidence="1">Belongs to the SAC3 family.</text>
</comment>
<dbReference type="InterPro" id="IPR000717">
    <property type="entry name" value="PCI_dom"/>
</dbReference>
<dbReference type="InterPro" id="IPR035979">
    <property type="entry name" value="RBD_domain_sf"/>
</dbReference>
<dbReference type="RefSeq" id="XP_026297808.1">
    <property type="nucleotide sequence ID" value="XM_026442023.1"/>
</dbReference>
<feature type="domain" description="PCI" evidence="2">
    <location>
        <begin position="471"/>
        <end position="648"/>
    </location>
</feature>
<dbReference type="InterPro" id="IPR034366">
    <property type="entry name" value="XMAS_RRM"/>
</dbReference>
<sequence>MESKENTQTNVFLSEYIPSKTFIFSEPYTFNAPKQIMDISGKNSFTFAMPILATQSNNQDICVFQPDTCEKQYKPKISRNSYKSAVNVFAQALKDTAMFEQLKKNSRSQITKINPENSITCTNVPQSLLTKITAKEYFIQFGNLLKITIRPKKQIITVIYATNEEANVAYNKSGEYLGQKFNIEWTKLSSLPKSPTKKKDLQKNIVSQIVSNFFKSSDDEIRSEIDAMTNLEYNVHSRNNFSGTLSKKHKPLQSKNISKSVTRLTKAEKHKSDSQISDLLPNATIEELQNIIQQPAHTSEDKYKVLEARDRLIRMRQVRSHTLAAAKVMIGTCPDMCPEKERLMRESKRQVALYEQLETNEYGINHMRAVKQYSRSSADQEEPMAHELRPVKSLKMTMSYLLHEIVNLCDKQGINLGDWYYFLWDRTRGIRKDITQQELCCIDSVELVEQCARFHIVCSERLCAEETSVFDKRINSDNLTKCLQSLKYMYHDLRVKGINCKNEPEFWAYIILLNLNNGNFMWDLQRLPNNIQKSSEVQFALEIYSALESNNYYKFFKLVQKTTYLNACILLRYFNQVRLKALSVLVKAYCRTASTAYPLYELIDILGFEDENEAIYFCEQVGLSVSKDDLHVLLNRHNFTMPVLNIKQKRARNLIDSKRIMQHLSIGECIAGGKMPEKTYKYHKPHNSFDLHGYLMPNSINAEDQNKNIIFTSNDPYEFRDEDTVQNESLKEILEKSQNNNEDIVNIEHTTLKCISNIEADTNLSTSINSNSDESCLSKSHTEINKSQTHTNLNILVKSKPENQKNSNTFSFISKQHLNESSVSPNIFNVTSTISNTSNVFAKQFESSSNHDKSPFVINKNIFSTMPQGNIFTKNLTPSTVSKSLNIINSVSMTKNISKEAPEFMNKTEIRKQIVQDEKIEKLKVEQESIKKTQEINDTAKDILNILETEIIKTYCSTIVKEEMDKIYIYNTLGEDINNKVLNEVTYEICNNLLKEEINVQKLYEMSMKIKNRVIIKYLKKWKCNTLKKKQQRRALENTPVWLQKYSSEQCAKLLYSKEQDIVIKNMCKKQDEQKDIKYYSESLAPIKVIIYIGIKEYLKTLDINIQSNYYWKLVISWPNLHNKAVLWHYKKIMNQYLCPEDYTTEPIIILYQPNQVETLHICIRHFEGLISDHNLIGSDALLFIADGSEEIKFVVKRLMNAVLARDKLMPIPLVFIIFGHSIFQTQDGEIISSLEKLLKSGYLSVYTIIHEKDLTEKTILNLTQSAILWLSINKSSQNPLEMNYLQNIYDTYLTEDLWLRIYDNSFFNEKLLHALEEPNFIINLHNEAVSHIIDIILNPETFMYTKFAPELKKFVKNQYIMPCSYEYFDDVWKNEDYKAKLEKVMSSFKLPQWKYSWPINNNIIFHQNITNYCQEALFISDSNEISCNILSNIFITTGISTISNFINILLYIIKQKIHLLDKDLKVIYNKNYMKYFQTLPWWLKSNLLIQYKIVSKNINIQETEKENRKKNNINEPVVKKRKLNKYQESNVEFESLATFCENSRSQIMEVHYISKKIENRLKEHQQQSYSFEKKLKDALFNEYLMK</sequence>
<dbReference type="CTD" id="44271"/>
<accession>A0A8B8H2K4</accession>
<protein>
    <submittedName>
        <fullName evidence="5">Uncharacterized protein LOC411996</fullName>
    </submittedName>
</protein>
<dbReference type="KEGG" id="ame:411996"/>
<evidence type="ECO:0000259" key="2">
    <source>
        <dbReference type="PROSITE" id="PS50250"/>
    </source>
</evidence>
<dbReference type="GO" id="GO:0070390">
    <property type="term" value="C:transcription export complex 2"/>
    <property type="evidence" value="ECO:0007669"/>
    <property type="project" value="TreeGrafter"/>
</dbReference>
<dbReference type="PANTHER" id="PTHR12436:SF3">
    <property type="entry name" value="GERMINAL-CENTER ASSOCIATED NUCLEAR PROTEIN"/>
    <property type="match status" value="1"/>
</dbReference>
<dbReference type="CDD" id="cd12457">
    <property type="entry name" value="RRM_XMAS2"/>
    <property type="match status" value="1"/>
</dbReference>
<dbReference type="GeneID" id="411996"/>
<dbReference type="PANTHER" id="PTHR12436">
    <property type="entry name" value="80 KDA MCM3-ASSOCIATED PROTEIN"/>
    <property type="match status" value="1"/>
</dbReference>
<reference evidence="3" key="1">
    <citation type="submission" date="2021-01" db="UniProtKB">
        <authorList>
            <consortium name="EnsemblMetazoa"/>
        </authorList>
    </citation>
    <scope>IDENTIFICATION</scope>
    <source>
        <strain evidence="3">DH4</strain>
    </source>
</reference>
<dbReference type="OrthoDB" id="21502at2759"/>